<feature type="domain" description="EF-hand" evidence="7">
    <location>
        <begin position="155"/>
        <end position="190"/>
    </location>
</feature>
<keyword evidence="2" id="KW-0519">Myristate</keyword>
<evidence type="ECO:0000256" key="6">
    <source>
        <dbReference type="ARBA" id="ARBA00023288"/>
    </source>
</evidence>
<proteinExistence type="evidence at transcript level"/>
<dbReference type="SMART" id="SM00054">
    <property type="entry name" value="EFh"/>
    <property type="match status" value="3"/>
</dbReference>
<dbReference type="EMBL" id="LR788355">
    <property type="protein sequence ID" value="CAB3264217.1"/>
    <property type="molecule type" value="mRNA"/>
</dbReference>
<evidence type="ECO:0000256" key="4">
    <source>
        <dbReference type="ARBA" id="ARBA00022737"/>
    </source>
</evidence>
<dbReference type="FunFam" id="1.10.238.10:FF:000009">
    <property type="entry name" value="Visinin-like protein 1"/>
    <property type="match status" value="1"/>
</dbReference>
<accession>A0A6F9DLA1</accession>
<dbReference type="InterPro" id="IPR018247">
    <property type="entry name" value="EF_Hand_1_Ca_BS"/>
</dbReference>
<keyword evidence="5" id="KW-0106">Calcium</keyword>
<dbReference type="PANTHER" id="PTHR23055">
    <property type="entry name" value="CALCIUM BINDING PROTEINS"/>
    <property type="match status" value="1"/>
</dbReference>
<dbReference type="GO" id="GO:0005509">
    <property type="term" value="F:calcium ion binding"/>
    <property type="evidence" value="ECO:0007669"/>
    <property type="project" value="InterPro"/>
</dbReference>
<dbReference type="PANTHER" id="PTHR23055:SF178">
    <property type="entry name" value="NEUROCALCIN HOMOLOG"/>
    <property type="match status" value="1"/>
</dbReference>
<dbReference type="InterPro" id="IPR002048">
    <property type="entry name" value="EF_hand_dom"/>
</dbReference>
<dbReference type="CDD" id="cd00051">
    <property type="entry name" value="EFh"/>
    <property type="match status" value="3"/>
</dbReference>
<comment type="similarity">
    <text evidence="1">Belongs to the recoverin family.</text>
</comment>
<dbReference type="PRINTS" id="PR00450">
    <property type="entry name" value="RECOVERIN"/>
</dbReference>
<evidence type="ECO:0000256" key="2">
    <source>
        <dbReference type="ARBA" id="ARBA00022707"/>
    </source>
</evidence>
<keyword evidence="3" id="KW-0479">Metal-binding</keyword>
<evidence type="ECO:0000256" key="5">
    <source>
        <dbReference type="ARBA" id="ARBA00022837"/>
    </source>
</evidence>
<dbReference type="AlphaFoldDB" id="A0A6F9DLA1"/>
<dbReference type="InterPro" id="IPR028846">
    <property type="entry name" value="Recoverin"/>
</dbReference>
<feature type="domain" description="EF-hand" evidence="7">
    <location>
        <begin position="72"/>
        <end position="107"/>
    </location>
</feature>
<keyword evidence="4" id="KW-0677">Repeat</keyword>
<feature type="domain" description="EF-hand" evidence="7">
    <location>
        <begin position="108"/>
        <end position="143"/>
    </location>
</feature>
<dbReference type="SUPFAM" id="SSF47473">
    <property type="entry name" value="EF-hand"/>
    <property type="match status" value="1"/>
</dbReference>
<keyword evidence="6" id="KW-0449">Lipoprotein</keyword>
<organism evidence="8">
    <name type="scientific">Phallusia mammillata</name>
    <dbReference type="NCBI Taxonomy" id="59560"/>
    <lineage>
        <taxon>Eukaryota</taxon>
        <taxon>Metazoa</taxon>
        <taxon>Chordata</taxon>
        <taxon>Tunicata</taxon>
        <taxon>Ascidiacea</taxon>
        <taxon>Phlebobranchia</taxon>
        <taxon>Ascidiidae</taxon>
        <taxon>Phallusia</taxon>
    </lineage>
</organism>
<dbReference type="Gene3D" id="1.10.238.10">
    <property type="entry name" value="EF-hand"/>
    <property type="match status" value="1"/>
</dbReference>
<evidence type="ECO:0000259" key="7">
    <source>
        <dbReference type="PROSITE" id="PS50222"/>
    </source>
</evidence>
<dbReference type="PROSITE" id="PS00018">
    <property type="entry name" value="EF_HAND_1"/>
    <property type="match status" value="3"/>
</dbReference>
<evidence type="ECO:0000256" key="1">
    <source>
        <dbReference type="ARBA" id="ARBA00006049"/>
    </source>
</evidence>
<evidence type="ECO:0000256" key="3">
    <source>
        <dbReference type="ARBA" id="ARBA00022723"/>
    </source>
</evidence>
<dbReference type="PROSITE" id="PS50222">
    <property type="entry name" value="EF_HAND_2"/>
    <property type="match status" value="3"/>
</dbReference>
<dbReference type="Pfam" id="PF13499">
    <property type="entry name" value="EF-hand_7"/>
    <property type="match status" value="2"/>
</dbReference>
<dbReference type="InterPro" id="IPR011992">
    <property type="entry name" value="EF-hand-dom_pair"/>
</dbReference>
<reference evidence="8" key="1">
    <citation type="submission" date="2020-04" db="EMBL/GenBank/DDBJ databases">
        <authorList>
            <person name="Neveu A P."/>
        </authorList>
    </citation>
    <scope>NUCLEOTIDE SEQUENCE</scope>
    <source>
        <tissue evidence="8">Whole embryo</tissue>
    </source>
</reference>
<protein>
    <submittedName>
        <fullName evidence="8">Neurocalcin homolog</fullName>
    </submittedName>
</protein>
<gene>
    <name evidence="8" type="primary">Ncald</name>
</gene>
<sequence length="204" mass="22898">MGQCCSSGNAKRVRKPGDAYDSNVQNLSQETGLNMLELRSFYEEFLKDYPSGHLSKKEFRKVYKNFFPNDAKENQKVEMVFRTFDQNNDGTIDFREFMIALSVLSKGTLEQKLSLAFYLYDENGDGVLSYSEILGIVKAMYSASDEPEGNEGLPDPEIFAKGLFAELDEDGDGVVTLQEFIEVGCRDPTVGNLLLANVDEEMFG</sequence>
<evidence type="ECO:0000313" key="8">
    <source>
        <dbReference type="EMBL" id="CAB3264217.1"/>
    </source>
</evidence>
<name>A0A6F9DLA1_9ASCI</name>